<proteinExistence type="predicted"/>
<sequence>MAETLFALDRDNYRECQSLFRGKREQEYYRGDYWVEDASEVDVRAERRAAGPHSIIRIRSATRQFFRRTRQHIREDGTDLCVLWFVKRGRLVFSNQCGNQVAQPGDFLITRSMSPFFIECDPDENGLHEVLNVTVPTHLLRTHIVHDVATSLFVAMRRELVIAENILSEVLADEGVTAEDLARTLVEAALSAVGHAVRQNGAAVPARQTVAERRLEEVLRFIEIHLSDPTMSTATVSRGCGISPRYLSFLLRTSGTSFSELIWQQRLDRAKEWLANSGPDDISISEIAYGVGFKSPAHFSRMFKRVFAVNPREFRLSATGGNDPAQGGAEPHFECVLEVPTTLQ</sequence>
<dbReference type="InterPro" id="IPR020449">
    <property type="entry name" value="Tscrpt_reg_AraC-type_HTH"/>
</dbReference>
<reference evidence="5 6" key="1">
    <citation type="submission" date="2024-05" db="EMBL/GenBank/DDBJ databases">
        <authorList>
            <person name="Liu Q."/>
            <person name="Xin Y.-H."/>
        </authorList>
    </citation>
    <scope>NUCLEOTIDE SEQUENCE [LARGE SCALE GENOMIC DNA]</scope>
    <source>
        <strain evidence="5 6">CGMCC 1.10181</strain>
    </source>
</reference>
<dbReference type="PANTHER" id="PTHR43280:SF31">
    <property type="entry name" value="TRANSCRIPTIONAL REGULATORY PROTEIN"/>
    <property type="match status" value="1"/>
</dbReference>
<keyword evidence="3" id="KW-0804">Transcription</keyword>
<dbReference type="SUPFAM" id="SSF46689">
    <property type="entry name" value="Homeodomain-like"/>
    <property type="match status" value="1"/>
</dbReference>
<evidence type="ECO:0000313" key="6">
    <source>
        <dbReference type="Proteomes" id="UP001419910"/>
    </source>
</evidence>
<keyword evidence="6" id="KW-1185">Reference proteome</keyword>
<evidence type="ECO:0000256" key="1">
    <source>
        <dbReference type="ARBA" id="ARBA00023015"/>
    </source>
</evidence>
<dbReference type="RefSeq" id="WP_343888394.1">
    <property type="nucleotide sequence ID" value="NZ_BAAAEH010000009.1"/>
</dbReference>
<gene>
    <name evidence="5" type="ORF">ABC974_21585</name>
</gene>
<dbReference type="Gene3D" id="1.10.10.60">
    <property type="entry name" value="Homeodomain-like"/>
    <property type="match status" value="1"/>
</dbReference>
<feature type="domain" description="HTH araC/xylS-type" evidence="4">
    <location>
        <begin position="216"/>
        <end position="317"/>
    </location>
</feature>
<protein>
    <submittedName>
        <fullName evidence="5">AraC family transcriptional regulator</fullName>
    </submittedName>
</protein>
<dbReference type="EMBL" id="JBDIME010000025">
    <property type="protein sequence ID" value="MEN2792238.1"/>
    <property type="molecule type" value="Genomic_DNA"/>
</dbReference>
<evidence type="ECO:0000256" key="2">
    <source>
        <dbReference type="ARBA" id="ARBA00023125"/>
    </source>
</evidence>
<comment type="caution">
    <text evidence="5">The sequence shown here is derived from an EMBL/GenBank/DDBJ whole genome shotgun (WGS) entry which is preliminary data.</text>
</comment>
<dbReference type="SMART" id="SM00342">
    <property type="entry name" value="HTH_ARAC"/>
    <property type="match status" value="1"/>
</dbReference>
<name>A0ABU9Y8V1_9SPHN</name>
<evidence type="ECO:0000313" key="5">
    <source>
        <dbReference type="EMBL" id="MEN2792238.1"/>
    </source>
</evidence>
<dbReference type="InterPro" id="IPR018060">
    <property type="entry name" value="HTH_AraC"/>
</dbReference>
<dbReference type="InterPro" id="IPR018062">
    <property type="entry name" value="HTH_AraC-typ_CS"/>
</dbReference>
<keyword evidence="1" id="KW-0805">Transcription regulation</keyword>
<organism evidence="5 6">
    <name type="scientific">Sphingomonas oligophenolica</name>
    <dbReference type="NCBI Taxonomy" id="301154"/>
    <lineage>
        <taxon>Bacteria</taxon>
        <taxon>Pseudomonadati</taxon>
        <taxon>Pseudomonadota</taxon>
        <taxon>Alphaproteobacteria</taxon>
        <taxon>Sphingomonadales</taxon>
        <taxon>Sphingomonadaceae</taxon>
        <taxon>Sphingomonas</taxon>
    </lineage>
</organism>
<accession>A0ABU9Y8V1</accession>
<dbReference type="PROSITE" id="PS01124">
    <property type="entry name" value="HTH_ARAC_FAMILY_2"/>
    <property type="match status" value="1"/>
</dbReference>
<dbReference type="PANTHER" id="PTHR43280">
    <property type="entry name" value="ARAC-FAMILY TRANSCRIPTIONAL REGULATOR"/>
    <property type="match status" value="1"/>
</dbReference>
<dbReference type="PRINTS" id="PR00032">
    <property type="entry name" value="HTHARAC"/>
</dbReference>
<dbReference type="PROSITE" id="PS00041">
    <property type="entry name" value="HTH_ARAC_FAMILY_1"/>
    <property type="match status" value="1"/>
</dbReference>
<dbReference type="InterPro" id="IPR009057">
    <property type="entry name" value="Homeodomain-like_sf"/>
</dbReference>
<keyword evidence="2" id="KW-0238">DNA-binding</keyword>
<evidence type="ECO:0000256" key="3">
    <source>
        <dbReference type="ARBA" id="ARBA00023163"/>
    </source>
</evidence>
<dbReference type="Proteomes" id="UP001419910">
    <property type="component" value="Unassembled WGS sequence"/>
</dbReference>
<dbReference type="Pfam" id="PF12833">
    <property type="entry name" value="HTH_18"/>
    <property type="match status" value="1"/>
</dbReference>
<evidence type="ECO:0000259" key="4">
    <source>
        <dbReference type="PROSITE" id="PS01124"/>
    </source>
</evidence>